<organism evidence="2 3">
    <name type="scientific">Xanthomonas oryzae pv. oryzae (strain PXO99A)</name>
    <dbReference type="NCBI Taxonomy" id="360094"/>
    <lineage>
        <taxon>Bacteria</taxon>
        <taxon>Pseudomonadati</taxon>
        <taxon>Pseudomonadota</taxon>
        <taxon>Gammaproteobacteria</taxon>
        <taxon>Lysobacterales</taxon>
        <taxon>Lysobacteraceae</taxon>
        <taxon>Xanthomonas</taxon>
    </lineage>
</organism>
<dbReference type="AlphaFoldDB" id="A0A0K0GQV0"/>
<proteinExistence type="predicted"/>
<sequence>MRRHTNLPEQATTERRPGRIGDTGRTTRRPWPAAASPTNFPELPRPPSRGVLSHDGVRWERAAVIGPEATAAMPGRVQVAEMGAAGNVALAHRLRLIGATWGGHHRTPR</sequence>
<feature type="region of interest" description="Disordered" evidence="1">
    <location>
        <begin position="1"/>
        <end position="54"/>
    </location>
</feature>
<dbReference type="EMBL" id="CP000967">
    <property type="protein sequence ID" value="ACD61319.1"/>
    <property type="molecule type" value="Genomic_DNA"/>
</dbReference>
<name>A0A0K0GQV0_XANOP</name>
<dbReference type="HOGENOM" id="CLU_2182919_0_0_6"/>
<evidence type="ECO:0000313" key="2">
    <source>
        <dbReference type="EMBL" id="ACD61319.1"/>
    </source>
</evidence>
<reference evidence="2 3" key="1">
    <citation type="journal article" date="2008" name="BMC Genomics">
        <title>Genome sequence and rapid evolution of the rice pathogen Xanthomonas oryzae pv. oryzae PXO99A.</title>
        <authorList>
            <person name="Salzberg S.L."/>
            <person name="Sommer D.D."/>
            <person name="Schatz M.C."/>
            <person name="Phillippy A.M."/>
            <person name="Rabinowicz P.D."/>
            <person name="Tsuge S."/>
            <person name="Furutani A."/>
            <person name="Ochiai H."/>
            <person name="Delcher A.L."/>
            <person name="Kelley D."/>
            <person name="Madupu R."/>
            <person name="Puiu D."/>
            <person name="Radune D."/>
            <person name="Shumway M."/>
            <person name="Trapnell C."/>
            <person name="Aparna G."/>
            <person name="Jha G."/>
            <person name="Pandey A."/>
            <person name="Patil P.B."/>
            <person name="Ishihara H."/>
            <person name="Meyer D.F."/>
            <person name="Szurek B."/>
            <person name="Verdier V."/>
            <person name="Koebnik R."/>
            <person name="Dow J.M."/>
            <person name="Ryan R.P."/>
            <person name="Hirata H."/>
            <person name="Tsuyumu S."/>
            <person name="Won Lee S."/>
            <person name="Seo Y.S."/>
            <person name="Sriariyanum M."/>
            <person name="Ronald P.C."/>
            <person name="Sonti R.V."/>
            <person name="Van Sluys M.A."/>
            <person name="Leach J.E."/>
            <person name="White F.F."/>
            <person name="Bogdanove A.J."/>
        </authorList>
    </citation>
    <scope>NUCLEOTIDE SEQUENCE [LARGE SCALE GENOMIC DNA]</scope>
    <source>
        <strain evidence="2 3">PXO99A</strain>
    </source>
</reference>
<dbReference type="Proteomes" id="UP000001740">
    <property type="component" value="Chromosome"/>
</dbReference>
<evidence type="ECO:0000313" key="3">
    <source>
        <dbReference type="Proteomes" id="UP000001740"/>
    </source>
</evidence>
<accession>A0A0K0GQV0</accession>
<protein>
    <submittedName>
        <fullName evidence="2">Uncharacterized protein</fullName>
    </submittedName>
</protein>
<dbReference type="KEGG" id="xop:PXO_02896"/>
<gene>
    <name evidence="2" type="ordered locus">PXO_02896</name>
</gene>
<evidence type="ECO:0000256" key="1">
    <source>
        <dbReference type="SAM" id="MobiDB-lite"/>
    </source>
</evidence>